<keyword evidence="2" id="KW-1185">Reference proteome</keyword>
<reference evidence="1 2" key="1">
    <citation type="submission" date="2024-01" db="EMBL/GenBank/DDBJ databases">
        <title>The genomes of 5 underutilized Papilionoideae crops provide insights into root nodulation and disease resistanc.</title>
        <authorList>
            <person name="Jiang F."/>
        </authorList>
    </citation>
    <scope>NUCLEOTIDE SEQUENCE [LARGE SCALE GENOMIC DNA]</scope>
    <source>
        <strain evidence="1">LVBAO_FW01</strain>
        <tissue evidence="1">Leaves</tissue>
    </source>
</reference>
<evidence type="ECO:0000313" key="2">
    <source>
        <dbReference type="Proteomes" id="UP001367508"/>
    </source>
</evidence>
<gene>
    <name evidence="1" type="ORF">VNO77_22817</name>
</gene>
<dbReference type="Proteomes" id="UP001367508">
    <property type="component" value="Unassembled WGS sequence"/>
</dbReference>
<protein>
    <submittedName>
        <fullName evidence="1">Uncharacterized protein</fullName>
    </submittedName>
</protein>
<dbReference type="AlphaFoldDB" id="A0AAN9Q8C0"/>
<name>A0AAN9Q8C0_CANGL</name>
<proteinExistence type="predicted"/>
<comment type="caution">
    <text evidence="1">The sequence shown here is derived from an EMBL/GenBank/DDBJ whole genome shotgun (WGS) entry which is preliminary data.</text>
</comment>
<sequence length="68" mass="7918">MLPLYSTLVLSTRNKVIYGTREELAQLPQDLKKELIEAWFARGSSKDWKSETREDETLVQWPNSFSEG</sequence>
<organism evidence="1 2">
    <name type="scientific">Canavalia gladiata</name>
    <name type="common">Sword bean</name>
    <name type="synonym">Dolichos gladiatus</name>
    <dbReference type="NCBI Taxonomy" id="3824"/>
    <lineage>
        <taxon>Eukaryota</taxon>
        <taxon>Viridiplantae</taxon>
        <taxon>Streptophyta</taxon>
        <taxon>Embryophyta</taxon>
        <taxon>Tracheophyta</taxon>
        <taxon>Spermatophyta</taxon>
        <taxon>Magnoliopsida</taxon>
        <taxon>eudicotyledons</taxon>
        <taxon>Gunneridae</taxon>
        <taxon>Pentapetalae</taxon>
        <taxon>rosids</taxon>
        <taxon>fabids</taxon>
        <taxon>Fabales</taxon>
        <taxon>Fabaceae</taxon>
        <taxon>Papilionoideae</taxon>
        <taxon>50 kb inversion clade</taxon>
        <taxon>NPAAA clade</taxon>
        <taxon>indigoferoid/millettioid clade</taxon>
        <taxon>Phaseoleae</taxon>
        <taxon>Canavalia</taxon>
    </lineage>
</organism>
<accession>A0AAN9Q8C0</accession>
<evidence type="ECO:0000313" key="1">
    <source>
        <dbReference type="EMBL" id="KAK7328700.1"/>
    </source>
</evidence>
<dbReference type="EMBL" id="JAYMYQ010000005">
    <property type="protein sequence ID" value="KAK7328700.1"/>
    <property type="molecule type" value="Genomic_DNA"/>
</dbReference>